<evidence type="ECO:0000256" key="10">
    <source>
        <dbReference type="ARBA" id="ARBA00038489"/>
    </source>
</evidence>
<dbReference type="PANTHER" id="PTHR42801">
    <property type="entry name" value="THIOREDOXIN-DEPENDENT PEROXIDE REDUCTASE"/>
    <property type="match status" value="1"/>
</dbReference>
<dbReference type="GO" id="GO:0045454">
    <property type="term" value="P:cell redox homeostasis"/>
    <property type="evidence" value="ECO:0007669"/>
    <property type="project" value="TreeGrafter"/>
</dbReference>
<name>A0A840RAT5_9NEIS</name>
<dbReference type="InterPro" id="IPR050924">
    <property type="entry name" value="Peroxiredoxin_BCP/PrxQ"/>
</dbReference>
<dbReference type="Pfam" id="PF00578">
    <property type="entry name" value="AhpC-TSA"/>
    <property type="match status" value="1"/>
</dbReference>
<dbReference type="InterPro" id="IPR013766">
    <property type="entry name" value="Thioredoxin_domain"/>
</dbReference>
<dbReference type="InterPro" id="IPR000866">
    <property type="entry name" value="AhpC/TSA"/>
</dbReference>
<evidence type="ECO:0000256" key="4">
    <source>
        <dbReference type="ARBA" id="ARBA00022559"/>
    </source>
</evidence>
<evidence type="ECO:0000256" key="7">
    <source>
        <dbReference type="ARBA" id="ARBA00023157"/>
    </source>
</evidence>
<dbReference type="PIRSF" id="PIRSF000239">
    <property type="entry name" value="AHPC"/>
    <property type="match status" value="1"/>
</dbReference>
<dbReference type="PROSITE" id="PS51352">
    <property type="entry name" value="THIOREDOXIN_2"/>
    <property type="match status" value="1"/>
</dbReference>
<dbReference type="EC" id="1.11.1.24" evidence="3"/>
<dbReference type="SUPFAM" id="SSF52833">
    <property type="entry name" value="Thioredoxin-like"/>
    <property type="match status" value="1"/>
</dbReference>
<dbReference type="EMBL" id="JACHHN010000001">
    <property type="protein sequence ID" value="MBB5189648.1"/>
    <property type="molecule type" value="Genomic_DNA"/>
</dbReference>
<keyword evidence="8" id="KW-0676">Redox-active center</keyword>
<dbReference type="GO" id="GO:0005737">
    <property type="term" value="C:cytoplasm"/>
    <property type="evidence" value="ECO:0007669"/>
    <property type="project" value="TreeGrafter"/>
</dbReference>
<organism evidence="14 15">
    <name type="scientific">Silvimonas terrae</name>
    <dbReference type="NCBI Taxonomy" id="300266"/>
    <lineage>
        <taxon>Bacteria</taxon>
        <taxon>Pseudomonadati</taxon>
        <taxon>Pseudomonadota</taxon>
        <taxon>Betaproteobacteria</taxon>
        <taxon>Neisseriales</taxon>
        <taxon>Chitinibacteraceae</taxon>
        <taxon>Silvimonas</taxon>
    </lineage>
</organism>
<evidence type="ECO:0000313" key="14">
    <source>
        <dbReference type="EMBL" id="MBB5189648.1"/>
    </source>
</evidence>
<evidence type="ECO:0000256" key="5">
    <source>
        <dbReference type="ARBA" id="ARBA00022862"/>
    </source>
</evidence>
<keyword evidence="5" id="KW-0049">Antioxidant</keyword>
<dbReference type="InterPro" id="IPR024706">
    <property type="entry name" value="Peroxiredoxin_AhpC-typ"/>
</dbReference>
<reference evidence="14 15" key="1">
    <citation type="submission" date="2020-08" db="EMBL/GenBank/DDBJ databases">
        <title>Genomic Encyclopedia of Type Strains, Phase IV (KMG-IV): sequencing the most valuable type-strain genomes for metagenomic binning, comparative biology and taxonomic classification.</title>
        <authorList>
            <person name="Goeker M."/>
        </authorList>
    </citation>
    <scope>NUCLEOTIDE SEQUENCE [LARGE SCALE GENOMIC DNA]</scope>
    <source>
        <strain evidence="14 15">DSM 18233</strain>
    </source>
</reference>
<evidence type="ECO:0000256" key="1">
    <source>
        <dbReference type="ARBA" id="ARBA00003330"/>
    </source>
</evidence>
<dbReference type="GO" id="GO:0034599">
    <property type="term" value="P:cellular response to oxidative stress"/>
    <property type="evidence" value="ECO:0007669"/>
    <property type="project" value="TreeGrafter"/>
</dbReference>
<evidence type="ECO:0000313" key="15">
    <source>
        <dbReference type="Proteomes" id="UP000543030"/>
    </source>
</evidence>
<comment type="caution">
    <text evidence="14">The sequence shown here is derived from an EMBL/GenBank/DDBJ whole genome shotgun (WGS) entry which is preliminary data.</text>
</comment>
<proteinExistence type="inferred from homology"/>
<sequence>MLKNGEIAPDFALHDARMQLIRLSDYQGQHHVVLYFFSRDHSPGGITEAVEFSDRAETFKSLGTVVLGVSLDDCLSHEAFQDEHGIEFGLLSDAEGEVSRLYHVLRETAAVGMVKYAIERSTFVIDRQGVIRHAFYHVLPKGHAAEILSLVKQLG</sequence>
<evidence type="ECO:0000256" key="8">
    <source>
        <dbReference type="ARBA" id="ARBA00023284"/>
    </source>
</evidence>
<comment type="subunit">
    <text evidence="2">Monomer.</text>
</comment>
<evidence type="ECO:0000256" key="12">
    <source>
        <dbReference type="ARBA" id="ARBA00049091"/>
    </source>
</evidence>
<evidence type="ECO:0000259" key="13">
    <source>
        <dbReference type="PROSITE" id="PS51352"/>
    </source>
</evidence>
<feature type="domain" description="Thioredoxin" evidence="13">
    <location>
        <begin position="2"/>
        <end position="155"/>
    </location>
</feature>
<comment type="function">
    <text evidence="1">Thiol-specific peroxidase that catalyzes the reduction of hydrogen peroxide and organic hydroperoxides to water and alcohols, respectively. Plays a role in cell protection against oxidative stress by detoxifying peroxides and as sensor of hydrogen peroxide-mediated signaling events.</text>
</comment>
<keyword evidence="6 14" id="KW-0560">Oxidoreductase</keyword>
<dbReference type="AlphaFoldDB" id="A0A840RAT5"/>
<evidence type="ECO:0000256" key="3">
    <source>
        <dbReference type="ARBA" id="ARBA00013017"/>
    </source>
</evidence>
<dbReference type="RefSeq" id="WP_184096926.1">
    <property type="nucleotide sequence ID" value="NZ_JACHHN010000001.1"/>
</dbReference>
<evidence type="ECO:0000256" key="6">
    <source>
        <dbReference type="ARBA" id="ARBA00023002"/>
    </source>
</evidence>
<dbReference type="PANTHER" id="PTHR42801:SF4">
    <property type="entry name" value="AHPC_TSA FAMILY PROTEIN"/>
    <property type="match status" value="1"/>
</dbReference>
<keyword evidence="15" id="KW-1185">Reference proteome</keyword>
<evidence type="ECO:0000256" key="2">
    <source>
        <dbReference type="ARBA" id="ARBA00011245"/>
    </source>
</evidence>
<dbReference type="GO" id="GO:0008379">
    <property type="term" value="F:thioredoxin peroxidase activity"/>
    <property type="evidence" value="ECO:0007669"/>
    <property type="project" value="TreeGrafter"/>
</dbReference>
<comment type="catalytic activity">
    <reaction evidence="12">
        <text>a hydroperoxide + [thioredoxin]-dithiol = an alcohol + [thioredoxin]-disulfide + H2O</text>
        <dbReference type="Rhea" id="RHEA:62620"/>
        <dbReference type="Rhea" id="RHEA-COMP:10698"/>
        <dbReference type="Rhea" id="RHEA-COMP:10700"/>
        <dbReference type="ChEBI" id="CHEBI:15377"/>
        <dbReference type="ChEBI" id="CHEBI:29950"/>
        <dbReference type="ChEBI" id="CHEBI:30879"/>
        <dbReference type="ChEBI" id="CHEBI:35924"/>
        <dbReference type="ChEBI" id="CHEBI:50058"/>
        <dbReference type="EC" id="1.11.1.24"/>
    </reaction>
</comment>
<gene>
    <name evidence="14" type="ORF">HNQ50_000358</name>
</gene>
<dbReference type="CDD" id="cd03017">
    <property type="entry name" value="PRX_BCP"/>
    <property type="match status" value="1"/>
</dbReference>
<keyword evidence="4 14" id="KW-0575">Peroxidase</keyword>
<accession>A0A840RAT5</accession>
<dbReference type="FunFam" id="3.40.30.10:FF:000007">
    <property type="entry name" value="Thioredoxin-dependent thiol peroxidase"/>
    <property type="match status" value="1"/>
</dbReference>
<keyword evidence="7" id="KW-1015">Disulfide bond</keyword>
<protein>
    <recommendedName>
        <fullName evidence="3">thioredoxin-dependent peroxiredoxin</fullName>
        <ecNumber evidence="3">1.11.1.24</ecNumber>
    </recommendedName>
    <alternativeName>
        <fullName evidence="9">Thioredoxin peroxidase</fullName>
    </alternativeName>
    <alternativeName>
        <fullName evidence="11">Thioredoxin-dependent peroxiredoxin Bcp</fullName>
    </alternativeName>
</protein>
<evidence type="ECO:0000256" key="11">
    <source>
        <dbReference type="ARBA" id="ARBA00042639"/>
    </source>
</evidence>
<dbReference type="Proteomes" id="UP000543030">
    <property type="component" value="Unassembled WGS sequence"/>
</dbReference>
<evidence type="ECO:0000256" key="9">
    <source>
        <dbReference type="ARBA" id="ARBA00032824"/>
    </source>
</evidence>
<dbReference type="Gene3D" id="3.40.30.10">
    <property type="entry name" value="Glutaredoxin"/>
    <property type="match status" value="1"/>
</dbReference>
<comment type="similarity">
    <text evidence="10">Belongs to the peroxiredoxin family. BCP/PrxQ subfamily.</text>
</comment>
<dbReference type="InterPro" id="IPR036249">
    <property type="entry name" value="Thioredoxin-like_sf"/>
</dbReference>